<keyword evidence="6" id="KW-1185">Reference proteome</keyword>
<protein>
    <submittedName>
        <fullName evidence="5">DNA-binding protein</fullName>
    </submittedName>
</protein>
<keyword evidence="3" id="KW-0804">Transcription</keyword>
<dbReference type="Gene3D" id="1.10.260.40">
    <property type="entry name" value="lambda repressor-like DNA-binding domains"/>
    <property type="match status" value="1"/>
</dbReference>
<sequence>MNKSILEVVHETALGLHEAGAMKQKTLREIESLCIPPVNKYSANQIKLIRLKNEVSQSVFAAYLNTSPSTVQKWESGRKKPNGASLKLLDMVEQKGLDVLT</sequence>
<dbReference type="EMBL" id="JSZA02000070">
    <property type="protein sequence ID" value="TGO02845.1"/>
    <property type="molecule type" value="Genomic_DNA"/>
</dbReference>
<dbReference type="Pfam" id="PF01381">
    <property type="entry name" value="HTH_3"/>
    <property type="match status" value="1"/>
</dbReference>
<proteinExistence type="predicted"/>
<dbReference type="PROSITE" id="PS50943">
    <property type="entry name" value="HTH_CROC1"/>
    <property type="match status" value="1"/>
</dbReference>
<reference evidence="5 6" key="1">
    <citation type="journal article" date="2016" name="Front. Microbiol.">
        <title>Single-Cell (Meta-)Genomics of a Dimorphic Candidatus Thiomargarita nelsonii Reveals Genomic Plasticity.</title>
        <authorList>
            <person name="Flood B.E."/>
            <person name="Fliss P."/>
            <person name="Jones D.S."/>
            <person name="Dick G.J."/>
            <person name="Jain S."/>
            <person name="Kaster A.K."/>
            <person name="Winkel M."/>
            <person name="Mussmann M."/>
            <person name="Bailey J."/>
        </authorList>
    </citation>
    <scope>NUCLEOTIDE SEQUENCE [LARGE SCALE GENOMIC DNA]</scope>
    <source>
        <strain evidence="5">Hydrate Ridge</strain>
    </source>
</reference>
<dbReference type="InterPro" id="IPR010982">
    <property type="entry name" value="Lambda_DNA-bd_dom_sf"/>
</dbReference>
<dbReference type="Proteomes" id="UP000030428">
    <property type="component" value="Unassembled WGS sequence"/>
</dbReference>
<comment type="caution">
    <text evidence="5">The sequence shown here is derived from an EMBL/GenBank/DDBJ whole genome shotgun (WGS) entry which is preliminary data.</text>
</comment>
<gene>
    <name evidence="5" type="ORF">PN36_17965</name>
</gene>
<organism evidence="5 6">
    <name type="scientific">Candidatus Thiomargarita nelsonii</name>
    <dbReference type="NCBI Taxonomy" id="1003181"/>
    <lineage>
        <taxon>Bacteria</taxon>
        <taxon>Pseudomonadati</taxon>
        <taxon>Pseudomonadota</taxon>
        <taxon>Gammaproteobacteria</taxon>
        <taxon>Thiotrichales</taxon>
        <taxon>Thiotrichaceae</taxon>
        <taxon>Thiomargarita</taxon>
    </lineage>
</organism>
<dbReference type="GO" id="GO:0003677">
    <property type="term" value="F:DNA binding"/>
    <property type="evidence" value="ECO:0007669"/>
    <property type="project" value="UniProtKB-KW"/>
</dbReference>
<dbReference type="PANTHER" id="PTHR36511:SF3">
    <property type="entry name" value="ANTITOXIN HIGA-2"/>
    <property type="match status" value="1"/>
</dbReference>
<evidence type="ECO:0000256" key="1">
    <source>
        <dbReference type="ARBA" id="ARBA00023015"/>
    </source>
</evidence>
<accession>A0A4E0QUR1</accession>
<evidence type="ECO:0000256" key="2">
    <source>
        <dbReference type="ARBA" id="ARBA00023125"/>
    </source>
</evidence>
<dbReference type="AlphaFoldDB" id="A0A4E0QUR1"/>
<keyword evidence="1" id="KW-0805">Transcription regulation</keyword>
<dbReference type="CDD" id="cd00093">
    <property type="entry name" value="HTH_XRE"/>
    <property type="match status" value="1"/>
</dbReference>
<dbReference type="SMART" id="SM00530">
    <property type="entry name" value="HTH_XRE"/>
    <property type="match status" value="1"/>
</dbReference>
<evidence type="ECO:0000313" key="6">
    <source>
        <dbReference type="Proteomes" id="UP000030428"/>
    </source>
</evidence>
<dbReference type="InterPro" id="IPR052359">
    <property type="entry name" value="HTH-type_reg/antitoxin"/>
</dbReference>
<dbReference type="SUPFAM" id="SSF47413">
    <property type="entry name" value="lambda repressor-like DNA-binding domains"/>
    <property type="match status" value="1"/>
</dbReference>
<dbReference type="PANTHER" id="PTHR36511">
    <property type="entry name" value="MERR FAMILY BACTERIAL REGULATORY PROTEIN"/>
    <property type="match status" value="1"/>
</dbReference>
<name>A0A4E0QUR1_9GAMM</name>
<dbReference type="InterPro" id="IPR001387">
    <property type="entry name" value="Cro/C1-type_HTH"/>
</dbReference>
<keyword evidence="2 5" id="KW-0238">DNA-binding</keyword>
<evidence type="ECO:0000313" key="5">
    <source>
        <dbReference type="EMBL" id="TGO02845.1"/>
    </source>
</evidence>
<feature type="domain" description="HTH cro/C1-type" evidence="4">
    <location>
        <begin position="46"/>
        <end position="89"/>
    </location>
</feature>
<evidence type="ECO:0000256" key="3">
    <source>
        <dbReference type="ARBA" id="ARBA00023163"/>
    </source>
</evidence>
<evidence type="ECO:0000259" key="4">
    <source>
        <dbReference type="PROSITE" id="PS50943"/>
    </source>
</evidence>